<keyword evidence="6" id="KW-1185">Reference proteome</keyword>
<feature type="compositionally biased region" description="Polar residues" evidence="4">
    <location>
        <begin position="22"/>
        <end position="31"/>
    </location>
</feature>
<evidence type="ECO:0000313" key="6">
    <source>
        <dbReference type="Proteomes" id="UP000694941"/>
    </source>
</evidence>
<evidence type="ECO:0000256" key="2">
    <source>
        <dbReference type="ARBA" id="ARBA00022490"/>
    </source>
</evidence>
<accession>A0ABM1C086</accession>
<dbReference type="SMART" id="SM00543">
    <property type="entry name" value="MIF4G"/>
    <property type="match status" value="1"/>
</dbReference>
<evidence type="ECO:0000256" key="3">
    <source>
        <dbReference type="ARBA" id="ARBA00022845"/>
    </source>
</evidence>
<dbReference type="SUPFAM" id="SSF48371">
    <property type="entry name" value="ARM repeat"/>
    <property type="match status" value="1"/>
</dbReference>
<comment type="subcellular location">
    <subcellularLocation>
        <location evidence="1">Cytoplasm</location>
    </subcellularLocation>
</comment>
<gene>
    <name evidence="7" type="primary">LOC106475841</name>
</gene>
<dbReference type="GeneID" id="106475841"/>
<evidence type="ECO:0000259" key="5">
    <source>
        <dbReference type="SMART" id="SM00543"/>
    </source>
</evidence>
<dbReference type="InterPro" id="IPR016024">
    <property type="entry name" value="ARM-type_fold"/>
</dbReference>
<organism evidence="6 7">
    <name type="scientific">Limulus polyphemus</name>
    <name type="common">Atlantic horseshoe crab</name>
    <dbReference type="NCBI Taxonomy" id="6850"/>
    <lineage>
        <taxon>Eukaryota</taxon>
        <taxon>Metazoa</taxon>
        <taxon>Ecdysozoa</taxon>
        <taxon>Arthropoda</taxon>
        <taxon>Chelicerata</taxon>
        <taxon>Merostomata</taxon>
        <taxon>Xiphosura</taxon>
        <taxon>Limulidae</taxon>
        <taxon>Limulus</taxon>
    </lineage>
</organism>
<protein>
    <submittedName>
        <fullName evidence="7">MIF4G domain-containing protein-like</fullName>
    </submittedName>
</protein>
<evidence type="ECO:0000256" key="4">
    <source>
        <dbReference type="SAM" id="MobiDB-lite"/>
    </source>
</evidence>
<name>A0ABM1C086_LIMPO</name>
<evidence type="ECO:0000256" key="1">
    <source>
        <dbReference type="ARBA" id="ARBA00004496"/>
    </source>
</evidence>
<dbReference type="PANTHER" id="PTHR23254:SF16">
    <property type="entry name" value="CBP80_20-DEPENDENT TRANSLATION INITIATION FACTOR"/>
    <property type="match status" value="1"/>
</dbReference>
<evidence type="ECO:0000313" key="7">
    <source>
        <dbReference type="RefSeq" id="XP_013791968.1"/>
    </source>
</evidence>
<dbReference type="RefSeq" id="XP_013791968.1">
    <property type="nucleotide sequence ID" value="XM_013936514.2"/>
</dbReference>
<dbReference type="PANTHER" id="PTHR23254">
    <property type="entry name" value="EIF4G DOMAIN PROTEIN"/>
    <property type="match status" value="1"/>
</dbReference>
<dbReference type="Gene3D" id="1.25.40.180">
    <property type="match status" value="1"/>
</dbReference>
<keyword evidence="2" id="KW-0963">Cytoplasm</keyword>
<dbReference type="Pfam" id="PF02854">
    <property type="entry name" value="MIF4G"/>
    <property type="match status" value="1"/>
</dbReference>
<reference evidence="7" key="1">
    <citation type="submission" date="2025-08" db="UniProtKB">
        <authorList>
            <consortium name="RefSeq"/>
        </authorList>
    </citation>
    <scope>IDENTIFICATION</scope>
    <source>
        <tissue evidence="7">Muscle</tissue>
    </source>
</reference>
<keyword evidence="3" id="KW-0810">Translation regulation</keyword>
<feature type="region of interest" description="Disordered" evidence="4">
    <location>
        <begin position="22"/>
        <end position="86"/>
    </location>
</feature>
<dbReference type="InterPro" id="IPR003890">
    <property type="entry name" value="MIF4G-like_typ-3"/>
</dbReference>
<sequence>MEIYRPPGVRMSGDISTFMKQFSAPGTNGHTVANDLRLTPSPEPAHHKNKVQFHGSQSKSSEKKSALKRSKSFTGREDMTAGSAHTDGFPAEYQDLVKRALHDPNSLTSLQLMEIVRVMCSKAVESIHHAEPAAQMCFAIIEREKGETFLESLLNSCREWFSERDKLLRSVSGAGSRRWIAYITFLAWLYLWLKSRQRQILVANGPSGTPAAADRSLSLVMLLYECCELILQPPSVTCLAEIECLRFVLTSIGQQLEQDSSQRMQHLVAHMRDAFINPSISAQIRKALLELVELHASKWQLDLPQSMYYFPYTSVDRK</sequence>
<feature type="domain" description="MIF4G" evidence="5">
    <location>
        <begin position="72"/>
        <end position="298"/>
    </location>
</feature>
<dbReference type="Proteomes" id="UP000694941">
    <property type="component" value="Unplaced"/>
</dbReference>
<dbReference type="InterPro" id="IPR051367">
    <property type="entry name" value="mRNA_TranslReg/HistoneTransl"/>
</dbReference>
<proteinExistence type="predicted"/>